<dbReference type="RefSeq" id="WP_171221713.1">
    <property type="nucleotide sequence ID" value="NZ_CP121446.1"/>
</dbReference>
<accession>A0A7Y3R7Y8</accession>
<organism evidence="1 2">
    <name type="scientific">Flavobacterium rivulicola</name>
    <dbReference type="NCBI Taxonomy" id="2732161"/>
    <lineage>
        <taxon>Bacteria</taxon>
        <taxon>Pseudomonadati</taxon>
        <taxon>Bacteroidota</taxon>
        <taxon>Flavobacteriia</taxon>
        <taxon>Flavobacteriales</taxon>
        <taxon>Flavobacteriaceae</taxon>
        <taxon>Flavobacterium</taxon>
    </lineage>
</organism>
<reference evidence="1 2" key="1">
    <citation type="submission" date="2020-05" db="EMBL/GenBank/DDBJ databases">
        <title>Draft genome of Flavobacterium sp. IMCC34852.</title>
        <authorList>
            <person name="Song J."/>
            <person name="Cho J.-C."/>
        </authorList>
    </citation>
    <scope>NUCLEOTIDE SEQUENCE [LARGE SCALE GENOMIC DNA]</scope>
    <source>
        <strain evidence="1 2">IMCC34852</strain>
    </source>
</reference>
<name>A0A7Y3R7Y8_9FLAO</name>
<evidence type="ECO:0000313" key="2">
    <source>
        <dbReference type="Proteomes" id="UP000536509"/>
    </source>
</evidence>
<protein>
    <submittedName>
        <fullName evidence="1">Uncharacterized protein</fullName>
    </submittedName>
</protein>
<dbReference type="PROSITE" id="PS51257">
    <property type="entry name" value="PROKAR_LIPOPROTEIN"/>
    <property type="match status" value="1"/>
</dbReference>
<dbReference type="EMBL" id="JABEVX010000002">
    <property type="protein sequence ID" value="NNT71501.1"/>
    <property type="molecule type" value="Genomic_DNA"/>
</dbReference>
<comment type="caution">
    <text evidence="1">The sequence shown here is derived from an EMBL/GenBank/DDBJ whole genome shotgun (WGS) entry which is preliminary data.</text>
</comment>
<gene>
    <name evidence="1" type="ORF">HKT18_04645</name>
</gene>
<evidence type="ECO:0000313" key="1">
    <source>
        <dbReference type="EMBL" id="NNT71501.1"/>
    </source>
</evidence>
<proteinExistence type="predicted"/>
<dbReference type="Proteomes" id="UP000536509">
    <property type="component" value="Unassembled WGS sequence"/>
</dbReference>
<keyword evidence="2" id="KW-1185">Reference proteome</keyword>
<dbReference type="AlphaFoldDB" id="A0A7Y3R7Y8"/>
<sequence>MKNYISLSALYLVVMGCTPFKPAISNADINTLSEYKVKGRQGILINQKLSFGEYTTSKVKRSWTKGGNTRVPVTVSPVVDFLYPEILTVENRDRYQTFGFQMKDGLQNNTDVYAATDFASEQLLVGNNPNSIVNIIKDITGKGIDQSYMFYAQVYVNQDNKPWELLLDNNASQRDAKQYIGYFGYDQTRYYSLKPITELQTSKGPKPIWMGSVGYEICNPDNQAVAAVSLMDNGLVYLAATNPEERFLLANLCATLLLQQDIAE</sequence>